<dbReference type="KEGG" id="scas:SACC_04490"/>
<dbReference type="EMBL" id="AP025226">
    <property type="protein sequence ID" value="BDB97432.1"/>
    <property type="molecule type" value="Genomic_DNA"/>
</dbReference>
<protein>
    <submittedName>
        <fullName evidence="1">Uncharacterized protein</fullName>
    </submittedName>
</protein>
<dbReference type="GeneID" id="68865180"/>
<proteinExistence type="predicted"/>
<dbReference type="AlphaFoldDB" id="A0AAQ4CNQ1"/>
<sequence length="64" mass="7491">MNELLGYAKTIVQLLKTAQELEVKKDERAAEVYKIAKDYAKQLLEELDKIVGYEEDDKKEEDEE</sequence>
<reference evidence="1 2" key="1">
    <citation type="journal article" date="2022" name="Microbiol. Resour. Announc.">
        <title>Complete Genome Sequence of the Hyperthermophilic and Acidophilic Archaeon Saccharolobus caldissimus Strain HS-3T.</title>
        <authorList>
            <person name="Sakai H.D."/>
            <person name="Kurosawa N."/>
        </authorList>
    </citation>
    <scope>NUCLEOTIDE SEQUENCE [LARGE SCALE GENOMIC DNA]</scope>
    <source>
        <strain evidence="1 2">JCM32116</strain>
    </source>
</reference>
<name>A0AAQ4CNQ1_9CREN</name>
<evidence type="ECO:0000313" key="1">
    <source>
        <dbReference type="EMBL" id="BDB97432.1"/>
    </source>
</evidence>
<evidence type="ECO:0000313" key="2">
    <source>
        <dbReference type="Proteomes" id="UP001319921"/>
    </source>
</evidence>
<accession>A0AAQ4CNQ1</accession>
<dbReference type="Proteomes" id="UP001319921">
    <property type="component" value="Chromosome"/>
</dbReference>
<dbReference type="RefSeq" id="WP_229571427.1">
    <property type="nucleotide sequence ID" value="NZ_AP025226.1"/>
</dbReference>
<organism evidence="1 2">
    <name type="scientific">Saccharolobus caldissimus</name>
    <dbReference type="NCBI Taxonomy" id="1702097"/>
    <lineage>
        <taxon>Archaea</taxon>
        <taxon>Thermoproteota</taxon>
        <taxon>Thermoprotei</taxon>
        <taxon>Sulfolobales</taxon>
        <taxon>Sulfolobaceae</taxon>
        <taxon>Saccharolobus</taxon>
    </lineage>
</organism>
<keyword evidence="2" id="KW-1185">Reference proteome</keyword>
<gene>
    <name evidence="1" type="ORF">SACC_04490</name>
</gene>